<reference evidence="1" key="2">
    <citation type="submission" date="2022-01" db="EMBL/GenBank/DDBJ databases">
        <authorList>
            <person name="Zivanovic Y."/>
            <person name="Moreira D."/>
            <person name="Lopez-Garcia P."/>
        </authorList>
    </citation>
    <scope>NUCLEOTIDE SEQUENCE</scope>
    <source>
        <strain evidence="1">G9</strain>
    </source>
</reference>
<dbReference type="InterPro" id="IPR049578">
    <property type="entry name" value="CAXIP1-like_GIY-YIG_dom"/>
</dbReference>
<evidence type="ECO:0000313" key="1">
    <source>
        <dbReference type="EMBL" id="MDG2992184.1"/>
    </source>
</evidence>
<sequence>MTPALKLLPLSDLDFLPFLDAEGYVQPALMGKVGAYAIFNQDQKLEYIGYSRDVHLSLKQHLVRRPDHCYWIKSQCIERPDRTLLEQIRQHWITEAGMPAGNEGDRSLWEQAIDIRPFLSQDEQEAYNNLDELAQQKFLKQAARRREAEIFDHLARRSVQEPLRFNPKLKDSGLLDLKT</sequence>
<comment type="caution">
    <text evidence="1">The sequence shown here is derived from an EMBL/GenBank/DDBJ whole genome shotgun (WGS) entry which is preliminary data.</text>
</comment>
<keyword evidence="2" id="KW-1185">Reference proteome</keyword>
<dbReference type="RefSeq" id="WP_277868108.1">
    <property type="nucleotide sequence ID" value="NZ_JAKKUT010000008.1"/>
</dbReference>
<dbReference type="CDD" id="cd10450">
    <property type="entry name" value="GIY-YIG_AtGrxS16_like"/>
    <property type="match status" value="1"/>
</dbReference>
<gene>
    <name evidence="1" type="ORF">L3556_14790</name>
</gene>
<name>A0ABT6F2U1_9SYNE</name>
<protein>
    <submittedName>
        <fullName evidence="1">GIY-YIG nuclease family protein</fullName>
    </submittedName>
</protein>
<dbReference type="Proteomes" id="UP001154265">
    <property type="component" value="Unassembled WGS sequence"/>
</dbReference>
<accession>A0ABT6F2U1</accession>
<organism evidence="1 2">
    <name type="scientific">Candidatus Synechococcus calcipolaris G9</name>
    <dbReference type="NCBI Taxonomy" id="1497997"/>
    <lineage>
        <taxon>Bacteria</taxon>
        <taxon>Bacillati</taxon>
        <taxon>Cyanobacteriota</taxon>
        <taxon>Cyanophyceae</taxon>
        <taxon>Synechococcales</taxon>
        <taxon>Synechococcaceae</taxon>
        <taxon>Synechococcus</taxon>
    </lineage>
</organism>
<reference evidence="1" key="1">
    <citation type="journal article" date="2022" name="Genome Biol. Evol.">
        <title>A New Gene Family Diagnostic for Intracellular Biomineralization of Amorphous Ca Carbonates by Cyanobacteria.</title>
        <authorList>
            <person name="Benzerara K."/>
            <person name="Duprat E."/>
            <person name="Bitard-Feildel T."/>
            <person name="Caumes G."/>
            <person name="Cassier-Chauvat C."/>
            <person name="Chauvat F."/>
            <person name="Dezi M."/>
            <person name="Diop S.I."/>
            <person name="Gaschignard G."/>
            <person name="Gorgen S."/>
            <person name="Gugger M."/>
            <person name="Lopez-Garcia P."/>
            <person name="Millet M."/>
            <person name="Skouri-Panet F."/>
            <person name="Moreira D."/>
            <person name="Callebaut I."/>
        </authorList>
    </citation>
    <scope>NUCLEOTIDE SEQUENCE</scope>
    <source>
        <strain evidence="1">G9</strain>
    </source>
</reference>
<proteinExistence type="predicted"/>
<dbReference type="EMBL" id="JAKKUT010000008">
    <property type="protein sequence ID" value="MDG2992184.1"/>
    <property type="molecule type" value="Genomic_DNA"/>
</dbReference>
<evidence type="ECO:0000313" key="2">
    <source>
        <dbReference type="Proteomes" id="UP001154265"/>
    </source>
</evidence>